<proteinExistence type="predicted"/>
<evidence type="ECO:0000313" key="3">
    <source>
        <dbReference type="Proteomes" id="UP000325255"/>
    </source>
</evidence>
<evidence type="ECO:0000259" key="1">
    <source>
        <dbReference type="SMART" id="SM00834"/>
    </source>
</evidence>
<dbReference type="NCBIfam" id="TIGR02605">
    <property type="entry name" value="CxxC_CxxC_SSSS"/>
    <property type="match status" value="1"/>
</dbReference>
<sequence>MPLYGFHCTACDIDFETLVIGSEVPTCPECGGTALEQLLSRVAPDMKTPGLVQRARACADCQGHFSNYSPSERPPCQR</sequence>
<dbReference type="Proteomes" id="UP000325255">
    <property type="component" value="Unassembled WGS sequence"/>
</dbReference>
<keyword evidence="3" id="KW-1185">Reference proteome</keyword>
<gene>
    <name evidence="2" type="ORF">F1189_17060</name>
</gene>
<dbReference type="RefSeq" id="WP_150042040.1">
    <property type="nucleotide sequence ID" value="NZ_OW485601.1"/>
</dbReference>
<dbReference type="EMBL" id="VWPK01000026">
    <property type="protein sequence ID" value="KAA5610944.1"/>
    <property type="molecule type" value="Genomic_DNA"/>
</dbReference>
<dbReference type="InterPro" id="IPR013429">
    <property type="entry name" value="Regulatory_FmdB_Zinc_ribbon"/>
</dbReference>
<evidence type="ECO:0000313" key="2">
    <source>
        <dbReference type="EMBL" id="KAA5610944.1"/>
    </source>
</evidence>
<dbReference type="Pfam" id="PF09723">
    <property type="entry name" value="Zn_ribbon_8"/>
    <property type="match status" value="1"/>
</dbReference>
<dbReference type="OrthoDB" id="9813321at2"/>
<comment type="caution">
    <text evidence="2">The sequence shown here is derived from an EMBL/GenBank/DDBJ whole genome shotgun (WGS) entry which is preliminary data.</text>
</comment>
<name>A0A5M6IRP7_9PROT</name>
<reference evidence="2 3" key="1">
    <citation type="submission" date="2019-09" db="EMBL/GenBank/DDBJ databases">
        <title>Genome sequence of Rhodovastum atsumiense, a diverse member of the Acetobacteraceae family of non-sulfur purple photosynthetic bacteria.</title>
        <authorList>
            <person name="Meyer T."/>
            <person name="Kyndt J."/>
        </authorList>
    </citation>
    <scope>NUCLEOTIDE SEQUENCE [LARGE SCALE GENOMIC DNA]</scope>
    <source>
        <strain evidence="2 3">DSM 21279</strain>
    </source>
</reference>
<organism evidence="2 3">
    <name type="scientific">Rhodovastum atsumiense</name>
    <dbReference type="NCBI Taxonomy" id="504468"/>
    <lineage>
        <taxon>Bacteria</taxon>
        <taxon>Pseudomonadati</taxon>
        <taxon>Pseudomonadota</taxon>
        <taxon>Alphaproteobacteria</taxon>
        <taxon>Acetobacterales</taxon>
        <taxon>Acetobacteraceae</taxon>
        <taxon>Rhodovastum</taxon>
    </lineage>
</organism>
<dbReference type="SMART" id="SM00834">
    <property type="entry name" value="CxxC_CXXC_SSSS"/>
    <property type="match status" value="1"/>
</dbReference>
<feature type="domain" description="Putative regulatory protein FmdB zinc ribbon" evidence="1">
    <location>
        <begin position="1"/>
        <end position="40"/>
    </location>
</feature>
<dbReference type="AlphaFoldDB" id="A0A5M6IRP7"/>
<protein>
    <submittedName>
        <fullName evidence="2">Zinc ribbon domain-containing protein</fullName>
    </submittedName>
</protein>
<accession>A0A5M6IRP7</accession>